<dbReference type="GeneID" id="5364613"/>
<keyword evidence="1" id="KW-1133">Transmembrane helix</keyword>
<gene>
    <name evidence="2" type="primary">N262R</name>
    <name evidence="2" type="ORF">FR483_N262R</name>
</gene>
<sequence>MDDIPINVIPPTDLGNDNLGDIFNNDNLGNNGDSGGMSRWLFWTIITVVVVLVVGLTVFLVRYFNRRSRESGSIVKDVAESISTGTEQKVANQLLDVAIRSATDSAQLEANTKTAESLYATGEASQADVKKAIIASELSKTGTYQKNLEAAQALEELRKKQLAHADRCSSGSNSGEVKVISRLPELVE</sequence>
<evidence type="ECO:0000313" key="2">
    <source>
        <dbReference type="EMBL" id="ABT15547.1"/>
    </source>
</evidence>
<evidence type="ECO:0000313" key="3">
    <source>
        <dbReference type="Proteomes" id="UP000204095"/>
    </source>
</evidence>
<protein>
    <submittedName>
        <fullName evidence="2">Uncharacterized protein N262R</fullName>
    </submittedName>
</protein>
<proteinExistence type="predicted"/>
<organismHost>
    <name type="scientific">Paramecium bursaria</name>
    <dbReference type="NCBI Taxonomy" id="74790"/>
</organismHost>
<dbReference type="EMBL" id="DQ890022">
    <property type="protein sequence ID" value="ABT15547.1"/>
    <property type="molecule type" value="Genomic_DNA"/>
</dbReference>
<dbReference type="KEGG" id="vg:5364613"/>
<dbReference type="RefSeq" id="YP_001425894.1">
    <property type="nucleotide sequence ID" value="NC_008603.1"/>
</dbReference>
<dbReference type="Proteomes" id="UP000204095">
    <property type="component" value="Segment"/>
</dbReference>
<keyword evidence="1" id="KW-0812">Transmembrane</keyword>
<reference evidence="2 3" key="1">
    <citation type="journal article" date="2007" name="Virology">
        <title>Sequence and annotation of the 314-kb MT325 and the 321-kb FR483 viruses that infect Chlorella Pbi.</title>
        <authorList>
            <person name="Fitzgerald L.A."/>
            <person name="Graves M.V."/>
            <person name="Li X."/>
            <person name="Feldblyum T."/>
            <person name="Hartigan J."/>
            <person name="Van Etten J.L."/>
        </authorList>
    </citation>
    <scope>NUCLEOTIDE SEQUENCE [LARGE SCALE GENOMIC DNA]</scope>
    <source>
        <strain evidence="2 3">FR483</strain>
    </source>
</reference>
<organism evidence="2 3">
    <name type="scientific">Paramecium bursaria Chlorella virus FR483</name>
    <name type="common">PBCV-FR483</name>
    <dbReference type="NCBI Taxonomy" id="399781"/>
    <lineage>
        <taxon>Viruses</taxon>
        <taxon>Varidnaviria</taxon>
        <taxon>Bamfordvirae</taxon>
        <taxon>Nucleocytoviricota</taxon>
        <taxon>Megaviricetes</taxon>
        <taxon>Algavirales</taxon>
        <taxon>Phycodnaviridae</taxon>
        <taxon>Chlorovirus</taxon>
        <taxon>Chlorovirus conductrix</taxon>
        <taxon>Paramecium bursaria Chlorella virus A1</taxon>
    </lineage>
</organism>
<feature type="transmembrane region" description="Helical" evidence="1">
    <location>
        <begin position="40"/>
        <end position="61"/>
    </location>
</feature>
<accession>A7J6W6</accession>
<keyword evidence="1" id="KW-0472">Membrane</keyword>
<evidence type="ECO:0000256" key="1">
    <source>
        <dbReference type="SAM" id="Phobius"/>
    </source>
</evidence>
<name>A7J6W6_PBCVF</name>